<gene>
    <name evidence="1" type="ORF">SAMN05192534_12310</name>
</gene>
<evidence type="ECO:0008006" key="3">
    <source>
        <dbReference type="Google" id="ProtNLM"/>
    </source>
</evidence>
<dbReference type="Proteomes" id="UP000199163">
    <property type="component" value="Unassembled WGS sequence"/>
</dbReference>
<dbReference type="STRING" id="568899.SAMN05192534_12310"/>
<organism evidence="1 2">
    <name type="scientific">Alteribacillus persepolensis</name>
    <dbReference type="NCBI Taxonomy" id="568899"/>
    <lineage>
        <taxon>Bacteria</taxon>
        <taxon>Bacillati</taxon>
        <taxon>Bacillota</taxon>
        <taxon>Bacilli</taxon>
        <taxon>Bacillales</taxon>
        <taxon>Bacillaceae</taxon>
        <taxon>Alteribacillus</taxon>
    </lineage>
</organism>
<evidence type="ECO:0000313" key="1">
    <source>
        <dbReference type="EMBL" id="SDI14436.1"/>
    </source>
</evidence>
<reference evidence="1 2" key="1">
    <citation type="submission" date="2016-10" db="EMBL/GenBank/DDBJ databases">
        <authorList>
            <person name="de Groot N.N."/>
        </authorList>
    </citation>
    <scope>NUCLEOTIDE SEQUENCE [LARGE SCALE GENOMIC DNA]</scope>
    <source>
        <strain evidence="1 2">DSM 21632</strain>
    </source>
</reference>
<evidence type="ECO:0000313" key="2">
    <source>
        <dbReference type="Proteomes" id="UP000199163"/>
    </source>
</evidence>
<name>A0A1G8I653_9BACI</name>
<protein>
    <recommendedName>
        <fullName evidence="3">YolD-like protein</fullName>
    </recommendedName>
</protein>
<proteinExistence type="predicted"/>
<dbReference type="AlphaFoldDB" id="A0A1G8I653"/>
<sequence>MREKRNDLRPVIITRGTEEKGYFHGFFQYSDGEYSEALAIIETEDGALLEIPTNRFKFDDVEADE</sequence>
<dbReference type="EMBL" id="FNDK01000023">
    <property type="protein sequence ID" value="SDI14436.1"/>
    <property type="molecule type" value="Genomic_DNA"/>
</dbReference>
<dbReference type="RefSeq" id="WP_091275527.1">
    <property type="nucleotide sequence ID" value="NZ_FNDK01000023.1"/>
</dbReference>
<keyword evidence="2" id="KW-1185">Reference proteome</keyword>
<accession>A0A1G8I653</accession>